<evidence type="ECO:0000313" key="3">
    <source>
        <dbReference type="EMBL" id="MEE6258266.1"/>
    </source>
</evidence>
<dbReference type="SMART" id="SM00422">
    <property type="entry name" value="HTH_MERR"/>
    <property type="match status" value="1"/>
</dbReference>
<dbReference type="PROSITE" id="PS50937">
    <property type="entry name" value="HTH_MERR_2"/>
    <property type="match status" value="1"/>
</dbReference>
<dbReference type="PANTHER" id="PTHR30204:SF93">
    <property type="entry name" value="HTH MERR-TYPE DOMAIN-CONTAINING PROTEIN"/>
    <property type="match status" value="1"/>
</dbReference>
<reference evidence="3 4" key="1">
    <citation type="submission" date="2024-01" db="EMBL/GenBank/DDBJ databases">
        <title>Genome insights into Plantactinospora sonchi sp. nov.</title>
        <authorList>
            <person name="Wang L."/>
        </authorList>
    </citation>
    <scope>NUCLEOTIDE SEQUENCE [LARGE SCALE GENOMIC DNA]</scope>
    <source>
        <strain evidence="3 4">NEAU-QY2</strain>
    </source>
</reference>
<name>A0ABU7RP34_9ACTN</name>
<protein>
    <submittedName>
        <fullName evidence="3">MerR family transcriptional regulator</fullName>
    </submittedName>
</protein>
<evidence type="ECO:0000256" key="1">
    <source>
        <dbReference type="ARBA" id="ARBA00023125"/>
    </source>
</evidence>
<dbReference type="InterPro" id="IPR000551">
    <property type="entry name" value="MerR-type_HTH_dom"/>
</dbReference>
<proteinExistence type="predicted"/>
<dbReference type="InterPro" id="IPR047057">
    <property type="entry name" value="MerR_fam"/>
</dbReference>
<dbReference type="CDD" id="cd00592">
    <property type="entry name" value="HTH_MerR-like"/>
    <property type="match status" value="1"/>
</dbReference>
<evidence type="ECO:0000313" key="4">
    <source>
        <dbReference type="Proteomes" id="UP001332243"/>
    </source>
</evidence>
<accession>A0ABU7RP34</accession>
<evidence type="ECO:0000259" key="2">
    <source>
        <dbReference type="PROSITE" id="PS50937"/>
    </source>
</evidence>
<keyword evidence="1" id="KW-0238">DNA-binding</keyword>
<dbReference type="Proteomes" id="UP001332243">
    <property type="component" value="Unassembled WGS sequence"/>
</dbReference>
<sequence length="302" mass="33180">MDDGTERLTVGQLADRTGVSARTIRFWSDAGLVTPADRSPAGHRRYDPSAVDALDLLRTLRELGIGLPAVARVLSGQAAPAEVADQQVAVVDAELRILRLRRTVLRAVVRRGSDQEEISMMHRLARLSASERQQMIDTFVDRAFAGVDDQDAEVVAGWMRELPPTLPEEPTPEQVDAWMELAELVADEEFQASVRRLVLAGDVDSRFDYGLHVRAAVLRYARPAVDEGVPPESPEADAVLARIVPTDLTGAEVTELLAWLDTVTQPRVERYWQLLDLVAGRTPPPPAVPALGWLAAALRAHR</sequence>
<feature type="domain" description="HTH merR-type" evidence="2">
    <location>
        <begin position="7"/>
        <end position="76"/>
    </location>
</feature>
<keyword evidence="4" id="KW-1185">Reference proteome</keyword>
<dbReference type="RefSeq" id="WP_331213387.1">
    <property type="nucleotide sequence ID" value="NZ_JAZGQK010000006.1"/>
</dbReference>
<gene>
    <name evidence="3" type="ORF">V1633_07140</name>
</gene>
<dbReference type="PANTHER" id="PTHR30204">
    <property type="entry name" value="REDOX-CYCLING DRUG-SENSING TRANSCRIPTIONAL ACTIVATOR SOXR"/>
    <property type="match status" value="1"/>
</dbReference>
<dbReference type="EMBL" id="JAZGQK010000006">
    <property type="protein sequence ID" value="MEE6258266.1"/>
    <property type="molecule type" value="Genomic_DNA"/>
</dbReference>
<organism evidence="3 4">
    <name type="scientific">Plantactinospora sonchi</name>
    <dbReference type="NCBI Taxonomy" id="1544735"/>
    <lineage>
        <taxon>Bacteria</taxon>
        <taxon>Bacillati</taxon>
        <taxon>Actinomycetota</taxon>
        <taxon>Actinomycetes</taxon>
        <taxon>Micromonosporales</taxon>
        <taxon>Micromonosporaceae</taxon>
        <taxon>Plantactinospora</taxon>
    </lineage>
</organism>
<dbReference type="Gene3D" id="1.10.1660.10">
    <property type="match status" value="1"/>
</dbReference>
<dbReference type="SUPFAM" id="SSF46955">
    <property type="entry name" value="Putative DNA-binding domain"/>
    <property type="match status" value="1"/>
</dbReference>
<dbReference type="InterPro" id="IPR009061">
    <property type="entry name" value="DNA-bd_dom_put_sf"/>
</dbReference>
<comment type="caution">
    <text evidence="3">The sequence shown here is derived from an EMBL/GenBank/DDBJ whole genome shotgun (WGS) entry which is preliminary data.</text>
</comment>
<dbReference type="PRINTS" id="PR00040">
    <property type="entry name" value="HTHMERR"/>
</dbReference>
<dbReference type="Pfam" id="PF13411">
    <property type="entry name" value="MerR_1"/>
    <property type="match status" value="1"/>
</dbReference>